<proteinExistence type="predicted"/>
<protein>
    <submittedName>
        <fullName evidence="1">Uncharacterized protein</fullName>
    </submittedName>
</protein>
<dbReference type="EMBL" id="VSRR010002252">
    <property type="protein sequence ID" value="MPC30425.1"/>
    <property type="molecule type" value="Genomic_DNA"/>
</dbReference>
<organism evidence="1 2">
    <name type="scientific">Portunus trituberculatus</name>
    <name type="common">Swimming crab</name>
    <name type="synonym">Neptunus trituberculatus</name>
    <dbReference type="NCBI Taxonomy" id="210409"/>
    <lineage>
        <taxon>Eukaryota</taxon>
        <taxon>Metazoa</taxon>
        <taxon>Ecdysozoa</taxon>
        <taxon>Arthropoda</taxon>
        <taxon>Crustacea</taxon>
        <taxon>Multicrustacea</taxon>
        <taxon>Malacostraca</taxon>
        <taxon>Eumalacostraca</taxon>
        <taxon>Eucarida</taxon>
        <taxon>Decapoda</taxon>
        <taxon>Pleocyemata</taxon>
        <taxon>Brachyura</taxon>
        <taxon>Eubrachyura</taxon>
        <taxon>Portunoidea</taxon>
        <taxon>Portunidae</taxon>
        <taxon>Portuninae</taxon>
        <taxon>Portunus</taxon>
    </lineage>
</organism>
<comment type="caution">
    <text evidence="1">The sequence shown here is derived from an EMBL/GenBank/DDBJ whole genome shotgun (WGS) entry which is preliminary data.</text>
</comment>
<reference evidence="1 2" key="1">
    <citation type="submission" date="2019-05" db="EMBL/GenBank/DDBJ databases">
        <title>Another draft genome of Portunus trituberculatus and its Hox gene families provides insights of decapod evolution.</title>
        <authorList>
            <person name="Jeong J.-H."/>
            <person name="Song I."/>
            <person name="Kim S."/>
            <person name="Choi T."/>
            <person name="Kim D."/>
            <person name="Ryu S."/>
            <person name="Kim W."/>
        </authorList>
    </citation>
    <scope>NUCLEOTIDE SEQUENCE [LARGE SCALE GENOMIC DNA]</scope>
    <source>
        <tissue evidence="1">Muscle</tissue>
    </source>
</reference>
<dbReference type="Proteomes" id="UP000324222">
    <property type="component" value="Unassembled WGS sequence"/>
</dbReference>
<name>A0A5B7EAP9_PORTR</name>
<gene>
    <name evidence="1" type="ORF">E2C01_023688</name>
</gene>
<evidence type="ECO:0000313" key="2">
    <source>
        <dbReference type="Proteomes" id="UP000324222"/>
    </source>
</evidence>
<sequence length="97" mass="10740">MGSSPSVSSSSEQMLSTFTSISVTERKPVQVLSLYHSQCLHYLRSGVHKKHPFMQAEMSLHHCNYVVTALVMSRPNLPRAAIVNSQQGEEGGSFVNY</sequence>
<dbReference type="AlphaFoldDB" id="A0A5B7EAP9"/>
<evidence type="ECO:0000313" key="1">
    <source>
        <dbReference type="EMBL" id="MPC30425.1"/>
    </source>
</evidence>
<accession>A0A5B7EAP9</accession>
<keyword evidence="2" id="KW-1185">Reference proteome</keyword>